<feature type="region of interest" description="Disordered" evidence="6">
    <location>
        <begin position="1"/>
        <end position="31"/>
    </location>
</feature>
<evidence type="ECO:0000256" key="6">
    <source>
        <dbReference type="SAM" id="MobiDB-lite"/>
    </source>
</evidence>
<evidence type="ECO:0008006" key="9">
    <source>
        <dbReference type="Google" id="ProtNLM"/>
    </source>
</evidence>
<accession>A0A9W8EG59</accession>
<proteinExistence type="inferred from homology"/>
<dbReference type="EMBL" id="JANBQF010000097">
    <property type="protein sequence ID" value="KAJ2005528.1"/>
    <property type="molecule type" value="Genomic_DNA"/>
</dbReference>
<dbReference type="Proteomes" id="UP001150907">
    <property type="component" value="Unassembled WGS sequence"/>
</dbReference>
<gene>
    <name evidence="7" type="ORF">H4R26_001910</name>
</gene>
<dbReference type="AlphaFoldDB" id="A0A9W8EG59"/>
<dbReference type="GO" id="GO:0005634">
    <property type="term" value="C:nucleus"/>
    <property type="evidence" value="ECO:0007669"/>
    <property type="project" value="UniProtKB-SubCell"/>
</dbReference>
<organism evidence="7 8">
    <name type="scientific">Coemansia thaxteri</name>
    <dbReference type="NCBI Taxonomy" id="2663907"/>
    <lineage>
        <taxon>Eukaryota</taxon>
        <taxon>Fungi</taxon>
        <taxon>Fungi incertae sedis</taxon>
        <taxon>Zoopagomycota</taxon>
        <taxon>Kickxellomycotina</taxon>
        <taxon>Kickxellomycetes</taxon>
        <taxon>Kickxellales</taxon>
        <taxon>Kickxellaceae</taxon>
        <taxon>Coemansia</taxon>
    </lineage>
</organism>
<reference evidence="7" key="1">
    <citation type="submission" date="2022-07" db="EMBL/GenBank/DDBJ databases">
        <title>Phylogenomic reconstructions and comparative analyses of Kickxellomycotina fungi.</title>
        <authorList>
            <person name="Reynolds N.K."/>
            <person name="Stajich J.E."/>
            <person name="Barry K."/>
            <person name="Grigoriev I.V."/>
            <person name="Crous P."/>
            <person name="Smith M.E."/>
        </authorList>
    </citation>
    <scope>NUCLEOTIDE SEQUENCE</scope>
    <source>
        <strain evidence="7">IMI 214461</strain>
    </source>
</reference>
<sequence length="384" mass="42811">MPSDTTKKRPMGLKARAASSKKARGQEELTEAGAQVVNDFEEEDTATVMLKNDNDEDANEMDELESIFQSALELELTSPERAFALLRGTIHESDRMLRVHDQGEEAEELEARFYYIYGSALFSITKIAADELESQQREYLELAQLRLEQAKAAMAGSEPFAWRVHAGLGKIALELLAENDDEEENDALAANGGALSSLDRAIDILAKDEEDAAAQTEALTLVDLTLSLADSRRLTDRISGKLVSWSEAKLDMLEAGWAKLADSSDRAEEIKHLRARALWLHASVLLEQQDEETGEVPDKDEVLRLLNDANRLLDDAKSGDALLLRGEIQINLGNLQEDKREQEELYKLAVDTFKLAQANGDLPEHFEQFIDDFENDGSDDESEE</sequence>
<evidence type="ECO:0000256" key="2">
    <source>
        <dbReference type="ARBA" id="ARBA00007273"/>
    </source>
</evidence>
<protein>
    <recommendedName>
        <fullName evidence="9">Enhancer of translation termination 1</fullName>
    </recommendedName>
</protein>
<dbReference type="PANTHER" id="PTHR28290:SF1">
    <property type="entry name" value="ENHANCER OF TRANSLATION TERMINATION 1"/>
    <property type="match status" value="1"/>
</dbReference>
<keyword evidence="5" id="KW-0539">Nucleus</keyword>
<keyword evidence="4" id="KW-0804">Transcription</keyword>
<evidence type="ECO:0000256" key="5">
    <source>
        <dbReference type="ARBA" id="ARBA00023242"/>
    </source>
</evidence>
<keyword evidence="3" id="KW-0805">Transcription regulation</keyword>
<name>A0A9W8EG59_9FUNG</name>
<evidence type="ECO:0000256" key="1">
    <source>
        <dbReference type="ARBA" id="ARBA00004123"/>
    </source>
</evidence>
<comment type="caution">
    <text evidence="7">The sequence shown here is derived from an EMBL/GenBank/DDBJ whole genome shotgun (WGS) entry which is preliminary data.</text>
</comment>
<comment type="similarity">
    <text evidence="2">Belongs to the ETT1 family.</text>
</comment>
<evidence type="ECO:0000313" key="8">
    <source>
        <dbReference type="Proteomes" id="UP001150907"/>
    </source>
</evidence>
<dbReference type="Pfam" id="PF12753">
    <property type="entry name" value="Nro1"/>
    <property type="match status" value="1"/>
</dbReference>
<evidence type="ECO:0000256" key="3">
    <source>
        <dbReference type="ARBA" id="ARBA00023015"/>
    </source>
</evidence>
<evidence type="ECO:0000313" key="7">
    <source>
        <dbReference type="EMBL" id="KAJ2005528.1"/>
    </source>
</evidence>
<comment type="subcellular location">
    <subcellularLocation>
        <location evidence="1">Nucleus</location>
    </subcellularLocation>
</comment>
<keyword evidence="8" id="KW-1185">Reference proteome</keyword>
<dbReference type="OrthoDB" id="5598057at2759"/>
<dbReference type="InterPro" id="IPR024318">
    <property type="entry name" value="Nro1/ETT1"/>
</dbReference>
<dbReference type="GO" id="GO:2000640">
    <property type="term" value="P:positive regulation of SREBP signaling pathway"/>
    <property type="evidence" value="ECO:0007669"/>
    <property type="project" value="TreeGrafter"/>
</dbReference>
<evidence type="ECO:0000256" key="4">
    <source>
        <dbReference type="ARBA" id="ARBA00023163"/>
    </source>
</evidence>
<dbReference type="PANTHER" id="PTHR28290">
    <property type="entry name" value="ENHANCER OF TRANSLATION TERMINATION 1"/>
    <property type="match status" value="1"/>
</dbReference>